<keyword evidence="1" id="KW-0812">Transmembrane</keyword>
<feature type="transmembrane region" description="Helical" evidence="1">
    <location>
        <begin position="27"/>
        <end position="47"/>
    </location>
</feature>
<reference evidence="2" key="1">
    <citation type="submission" date="2020-03" db="EMBL/GenBank/DDBJ databases">
        <title>Transcriptomic Profiling of the Digestive Tract of the Rat Flea, Xenopsylla cheopis, Following Blood Feeding and Infection with Yersinia pestis.</title>
        <authorList>
            <person name="Bland D.M."/>
            <person name="Martens C.A."/>
            <person name="Virtaneva K."/>
            <person name="Kanakabandi K."/>
            <person name="Long D."/>
            <person name="Rosenke R."/>
            <person name="Saturday G.A."/>
            <person name="Hoyt F.H."/>
            <person name="Bruno D.P."/>
            <person name="Ribeiro J.M.C."/>
            <person name="Hinnebusch J."/>
        </authorList>
    </citation>
    <scope>NUCLEOTIDE SEQUENCE</scope>
</reference>
<organism evidence="2">
    <name type="scientific">Xenopsylla cheopis</name>
    <name type="common">Oriental rat flea</name>
    <name type="synonym">Pulex cheopis</name>
    <dbReference type="NCBI Taxonomy" id="163159"/>
    <lineage>
        <taxon>Eukaryota</taxon>
        <taxon>Metazoa</taxon>
        <taxon>Ecdysozoa</taxon>
        <taxon>Arthropoda</taxon>
        <taxon>Hexapoda</taxon>
        <taxon>Insecta</taxon>
        <taxon>Pterygota</taxon>
        <taxon>Neoptera</taxon>
        <taxon>Endopterygota</taxon>
        <taxon>Siphonaptera</taxon>
        <taxon>Pulicidae</taxon>
        <taxon>Xenopsyllinae</taxon>
        <taxon>Xenopsylla</taxon>
    </lineage>
</organism>
<name>A0A6M2DXA4_XENCH</name>
<feature type="transmembrane region" description="Helical" evidence="1">
    <location>
        <begin position="5"/>
        <end position="21"/>
    </location>
</feature>
<keyword evidence="1" id="KW-1133">Transmembrane helix</keyword>
<protein>
    <submittedName>
        <fullName evidence="2">Putative product</fullName>
    </submittedName>
</protein>
<dbReference type="AlphaFoldDB" id="A0A6M2DXA4"/>
<proteinExistence type="predicted"/>
<dbReference type="EMBL" id="GIIL01007279">
    <property type="protein sequence ID" value="NOV51005.1"/>
    <property type="molecule type" value="Transcribed_RNA"/>
</dbReference>
<sequence>MKYLLIIIMITLYIVLLMKMLGSEGAIGVSGVCHHWCIPTLIILLIVQEDSFYIQRKVQAEYIWKHKGRHQMVKPFYGSTTSISPEPLRKVYKLEG</sequence>
<evidence type="ECO:0000256" key="1">
    <source>
        <dbReference type="SAM" id="Phobius"/>
    </source>
</evidence>
<evidence type="ECO:0000313" key="2">
    <source>
        <dbReference type="EMBL" id="NOV51005.1"/>
    </source>
</evidence>
<accession>A0A6M2DXA4</accession>
<keyword evidence="1" id="KW-0472">Membrane</keyword>